<feature type="domain" description="Amidohydrolase-related" evidence="1">
    <location>
        <begin position="58"/>
        <end position="370"/>
    </location>
</feature>
<dbReference type="AlphaFoldDB" id="A0A1M6A7A4"/>
<evidence type="ECO:0000259" key="1">
    <source>
        <dbReference type="Pfam" id="PF01979"/>
    </source>
</evidence>
<name>A0A1M6A7A4_9FIRM</name>
<proteinExistence type="predicted"/>
<dbReference type="RefSeq" id="WP_073045295.1">
    <property type="nucleotide sequence ID" value="NZ_FQZL01000004.1"/>
</dbReference>
<dbReference type="Proteomes" id="UP000184052">
    <property type="component" value="Unassembled WGS sequence"/>
</dbReference>
<evidence type="ECO:0000313" key="2">
    <source>
        <dbReference type="EMBL" id="SHI32289.1"/>
    </source>
</evidence>
<dbReference type="Gene3D" id="2.30.40.10">
    <property type="entry name" value="Urease, subunit C, domain 1"/>
    <property type="match status" value="1"/>
</dbReference>
<dbReference type="OrthoDB" id="9776455at2"/>
<dbReference type="PANTHER" id="PTHR43135:SF3">
    <property type="entry name" value="ALPHA-D-RIBOSE 1-METHYLPHOSPHONATE 5-TRIPHOSPHATE DIPHOSPHATASE"/>
    <property type="match status" value="1"/>
</dbReference>
<reference evidence="2 3" key="1">
    <citation type="submission" date="2016-11" db="EMBL/GenBank/DDBJ databases">
        <authorList>
            <person name="Jaros S."/>
            <person name="Januszkiewicz K."/>
            <person name="Wedrychowicz H."/>
        </authorList>
    </citation>
    <scope>NUCLEOTIDE SEQUENCE [LARGE SCALE GENOMIC DNA]</scope>
    <source>
        <strain evidence="2 3">DSM 17477</strain>
    </source>
</reference>
<dbReference type="Pfam" id="PF01979">
    <property type="entry name" value="Amidohydro_1"/>
    <property type="match status" value="1"/>
</dbReference>
<dbReference type="SUPFAM" id="SSF51556">
    <property type="entry name" value="Metallo-dependent hydrolases"/>
    <property type="match status" value="1"/>
</dbReference>
<dbReference type="EMBL" id="FQZL01000004">
    <property type="protein sequence ID" value="SHI32289.1"/>
    <property type="molecule type" value="Genomic_DNA"/>
</dbReference>
<dbReference type="InterPro" id="IPR006680">
    <property type="entry name" value="Amidohydro-rel"/>
</dbReference>
<keyword evidence="3" id="KW-1185">Reference proteome</keyword>
<sequence length="387" mass="40424">MSVLIIKNIGTMVSGDIKNPILDANTVVVENGVIKEVGGVEIEKKYTAESVIDANGTTLIPGIIDTHVHPVLGDFSPRQSIVGFMESSVHGGITTFISAGEPHTPGRPKDRAGTKALAVLGKKSSMNFKPGGAKFHGGSLILEQGLIEEDFKELAAEGVDVVGEVGLGTVKKPEDAAPMVKWAKENGMTVMMHTGGTSIPGSSSISANDVIATDPDVVSHINGGPTSIPVEEVDKLIDETELSLEVIQCGNFRILKHVAERLAEKGQLNRILMGTDAPSGTGVIPLSQIRTMSYLASCCEGVSAAEAICIGTGNNADKFKLNRGKIEAGREADFVIMDAPMGSAGKDALEALEVGDLPGIAFVIVDGNVVVKKSKNTPPATRQPSIV</sequence>
<dbReference type="InterPro" id="IPR051781">
    <property type="entry name" value="Metallo-dep_Hydrolase"/>
</dbReference>
<dbReference type="InterPro" id="IPR011059">
    <property type="entry name" value="Metal-dep_hydrolase_composite"/>
</dbReference>
<dbReference type="GO" id="GO:0016810">
    <property type="term" value="F:hydrolase activity, acting on carbon-nitrogen (but not peptide) bonds"/>
    <property type="evidence" value="ECO:0007669"/>
    <property type="project" value="InterPro"/>
</dbReference>
<dbReference type="InterPro" id="IPR032466">
    <property type="entry name" value="Metal_Hydrolase"/>
</dbReference>
<dbReference type="CDD" id="cd01292">
    <property type="entry name" value="metallo-dependent_hydrolases"/>
    <property type="match status" value="1"/>
</dbReference>
<dbReference type="Gene3D" id="3.20.20.140">
    <property type="entry name" value="Metal-dependent hydrolases"/>
    <property type="match status" value="1"/>
</dbReference>
<accession>A0A1M6A7A4</accession>
<organism evidence="2 3">
    <name type="scientific">Dethiosulfatibacter aminovorans DSM 17477</name>
    <dbReference type="NCBI Taxonomy" id="1121476"/>
    <lineage>
        <taxon>Bacteria</taxon>
        <taxon>Bacillati</taxon>
        <taxon>Bacillota</taxon>
        <taxon>Tissierellia</taxon>
        <taxon>Dethiosulfatibacter</taxon>
    </lineage>
</organism>
<dbReference type="SUPFAM" id="SSF51338">
    <property type="entry name" value="Composite domain of metallo-dependent hydrolases"/>
    <property type="match status" value="1"/>
</dbReference>
<dbReference type="STRING" id="1121476.SAMN02745751_00011"/>
<protein>
    <submittedName>
        <fullName evidence="2">Enamidase</fullName>
    </submittedName>
</protein>
<evidence type="ECO:0000313" key="3">
    <source>
        <dbReference type="Proteomes" id="UP000184052"/>
    </source>
</evidence>
<gene>
    <name evidence="2" type="ORF">SAMN02745751_00011</name>
</gene>
<dbReference type="PANTHER" id="PTHR43135">
    <property type="entry name" value="ALPHA-D-RIBOSE 1-METHYLPHOSPHONATE 5-TRIPHOSPHATE DIPHOSPHATASE"/>
    <property type="match status" value="1"/>
</dbReference>